<keyword evidence="1" id="KW-0732">Signal</keyword>
<organism evidence="3 4">
    <name type="scientific">Dentiradicibacter hellwigii</name>
    <dbReference type="NCBI Taxonomy" id="3149053"/>
    <lineage>
        <taxon>Bacteria</taxon>
        <taxon>Pseudomonadati</taxon>
        <taxon>Pseudomonadota</taxon>
        <taxon>Betaproteobacteria</taxon>
        <taxon>Rhodocyclales</taxon>
        <taxon>Rhodocyclaceae</taxon>
        <taxon>Dentiradicibacter</taxon>
    </lineage>
</organism>
<evidence type="ECO:0000313" key="4">
    <source>
        <dbReference type="Proteomes" id="UP001574673"/>
    </source>
</evidence>
<evidence type="ECO:0000259" key="2">
    <source>
        <dbReference type="Pfam" id="PF24574"/>
    </source>
</evidence>
<sequence>MKTWQSIAVGLIFSVPIYASADTGGTVSYRCQQGKNLSVRYSFNAQGIPTQARAMLNGQDRKMAYNLDRSDNVDTFFNDRNGYRLDSSYMDSNNYRTQQIIVTGPDDQILYKGCRPEAKNAERMAEKPTSHVKSAQVAYVCQNDQRVNVSYQFNSAGLPTRAAARLQGRKITLNYDQNRSDNVDTFFSGRGYSLTTDYMDAENYRSQNITITAPNDVLLYKGCSPVR</sequence>
<keyword evidence="4" id="KW-1185">Reference proteome</keyword>
<dbReference type="Pfam" id="PF24574">
    <property type="entry name" value="Nm-ACP"/>
    <property type="match status" value="2"/>
</dbReference>
<gene>
    <name evidence="3" type="ORF">ABCS64_07435</name>
</gene>
<feature type="chain" id="PRO_5047105330" evidence="1">
    <location>
        <begin position="22"/>
        <end position="227"/>
    </location>
</feature>
<dbReference type="CDD" id="cd21836">
    <property type="entry name" value="adhesin_CP"/>
    <property type="match status" value="2"/>
</dbReference>
<name>A0ABV4UFY8_9RHOO</name>
<accession>A0ABV4UFY8</accession>
<protein>
    <submittedName>
        <fullName evidence="3">Spore coat protein U domain-containing protein</fullName>
    </submittedName>
</protein>
<dbReference type="EMBL" id="JBEUWX010000002">
    <property type="protein sequence ID" value="MFA9950150.1"/>
    <property type="molecule type" value="Genomic_DNA"/>
</dbReference>
<feature type="signal peptide" evidence="1">
    <location>
        <begin position="1"/>
        <end position="21"/>
    </location>
</feature>
<feature type="domain" description="ACP-like" evidence="2">
    <location>
        <begin position="25"/>
        <end position="116"/>
    </location>
</feature>
<reference evidence="4" key="1">
    <citation type="submission" date="2024-06" db="EMBL/GenBank/DDBJ databases">
        <title>Radixoralia hellwigii gen. nov., sp nov., isolated from a root canal in the human oral cavity.</title>
        <authorList>
            <person name="Bartsch S."/>
            <person name="Wittmer A."/>
            <person name="Schulz A.-K."/>
            <person name="Neumann-Schaal M."/>
            <person name="Wolf J."/>
            <person name="Gronow S."/>
            <person name="Tennert C."/>
            <person name="Haecker G."/>
            <person name="Cieplik F."/>
            <person name="Al-Ahmad A."/>
        </authorList>
    </citation>
    <scope>NUCLEOTIDE SEQUENCE [LARGE SCALE GENOMIC DNA]</scope>
    <source>
        <strain evidence="4">Wk13</strain>
    </source>
</reference>
<comment type="caution">
    <text evidence="3">The sequence shown here is derived from an EMBL/GenBank/DDBJ whole genome shotgun (WGS) entry which is preliminary data.</text>
</comment>
<evidence type="ECO:0000313" key="3">
    <source>
        <dbReference type="EMBL" id="MFA9950150.1"/>
    </source>
</evidence>
<proteinExistence type="predicted"/>
<dbReference type="InterPro" id="IPR056025">
    <property type="entry name" value="ACP_dom"/>
</dbReference>
<dbReference type="Proteomes" id="UP001574673">
    <property type="component" value="Unassembled WGS sequence"/>
</dbReference>
<feature type="domain" description="ACP-like" evidence="2">
    <location>
        <begin position="133"/>
        <end position="225"/>
    </location>
</feature>
<keyword evidence="3" id="KW-0946">Virion</keyword>
<evidence type="ECO:0000256" key="1">
    <source>
        <dbReference type="SAM" id="SignalP"/>
    </source>
</evidence>
<keyword evidence="3" id="KW-0167">Capsid protein</keyword>
<dbReference type="RefSeq" id="WP_418891226.1">
    <property type="nucleotide sequence ID" value="NZ_JBEUWX010000002.1"/>
</dbReference>